<name>A0A8K0G2T8_IGNLU</name>
<sequence length="152" mass="16577">MLGIIRYLKDEIKAKDQAMRELKGQLEQGRAPATSSNTGTALRGYAAAASRPKPATYAVKVTAREMKDASQVQQILRSSVNPGRAQVAVYAVRSAKSGGVIVECGSKKDAEKMKAAVEAYTRLKWAEVAKSNPRVLLKRVDNELRKDKLMAT</sequence>
<dbReference type="Proteomes" id="UP000801492">
    <property type="component" value="Unassembled WGS sequence"/>
</dbReference>
<dbReference type="OrthoDB" id="6775559at2759"/>
<protein>
    <submittedName>
        <fullName evidence="1">Uncharacterized protein</fullName>
    </submittedName>
</protein>
<dbReference type="EMBL" id="VTPC01088096">
    <property type="protein sequence ID" value="KAF2886317.1"/>
    <property type="molecule type" value="Genomic_DNA"/>
</dbReference>
<evidence type="ECO:0000313" key="1">
    <source>
        <dbReference type="EMBL" id="KAF2886317.1"/>
    </source>
</evidence>
<comment type="caution">
    <text evidence="1">The sequence shown here is derived from an EMBL/GenBank/DDBJ whole genome shotgun (WGS) entry which is preliminary data.</text>
</comment>
<proteinExistence type="predicted"/>
<gene>
    <name evidence="1" type="ORF">ILUMI_19856</name>
</gene>
<dbReference type="AlphaFoldDB" id="A0A8K0G2T8"/>
<keyword evidence="2" id="KW-1185">Reference proteome</keyword>
<evidence type="ECO:0000313" key="2">
    <source>
        <dbReference type="Proteomes" id="UP000801492"/>
    </source>
</evidence>
<reference evidence="1" key="1">
    <citation type="submission" date="2019-08" db="EMBL/GenBank/DDBJ databases">
        <title>The genome of the North American firefly Photinus pyralis.</title>
        <authorList>
            <consortium name="Photinus pyralis genome working group"/>
            <person name="Fallon T.R."/>
            <person name="Sander Lower S.E."/>
            <person name="Weng J.-K."/>
        </authorList>
    </citation>
    <scope>NUCLEOTIDE SEQUENCE</scope>
    <source>
        <strain evidence="1">TRF0915ILg1</strain>
        <tissue evidence="1">Whole body</tissue>
    </source>
</reference>
<organism evidence="1 2">
    <name type="scientific">Ignelater luminosus</name>
    <name type="common">Cucubano</name>
    <name type="synonym">Pyrophorus luminosus</name>
    <dbReference type="NCBI Taxonomy" id="2038154"/>
    <lineage>
        <taxon>Eukaryota</taxon>
        <taxon>Metazoa</taxon>
        <taxon>Ecdysozoa</taxon>
        <taxon>Arthropoda</taxon>
        <taxon>Hexapoda</taxon>
        <taxon>Insecta</taxon>
        <taxon>Pterygota</taxon>
        <taxon>Neoptera</taxon>
        <taxon>Endopterygota</taxon>
        <taxon>Coleoptera</taxon>
        <taxon>Polyphaga</taxon>
        <taxon>Elateriformia</taxon>
        <taxon>Elateroidea</taxon>
        <taxon>Elateridae</taxon>
        <taxon>Agrypninae</taxon>
        <taxon>Pyrophorini</taxon>
        <taxon>Ignelater</taxon>
    </lineage>
</organism>
<accession>A0A8K0G2T8</accession>